<proteinExistence type="predicted"/>
<evidence type="ECO:0000313" key="2">
    <source>
        <dbReference type="EMBL" id="KAK0490806.1"/>
    </source>
</evidence>
<evidence type="ECO:0000256" key="1">
    <source>
        <dbReference type="SAM" id="MobiDB-lite"/>
    </source>
</evidence>
<sequence>MRDALRASFDPHDDPTRPPRQSISEQQVRTHVVPVYDLRLWNALVGSKKALDGTKHTAAAIRHTGMNIGIIDREADTHPDGNV</sequence>
<feature type="region of interest" description="Disordered" evidence="1">
    <location>
        <begin position="1"/>
        <end position="27"/>
    </location>
</feature>
<feature type="compositionally biased region" description="Basic and acidic residues" evidence="1">
    <location>
        <begin position="1"/>
        <end position="17"/>
    </location>
</feature>
<comment type="caution">
    <text evidence="2">The sequence shown here is derived from an EMBL/GenBank/DDBJ whole genome shotgun (WGS) entry which is preliminary data.</text>
</comment>
<dbReference type="Proteomes" id="UP001175227">
    <property type="component" value="Unassembled WGS sequence"/>
</dbReference>
<organism evidence="2 3">
    <name type="scientific">Armillaria novae-zelandiae</name>
    <dbReference type="NCBI Taxonomy" id="153914"/>
    <lineage>
        <taxon>Eukaryota</taxon>
        <taxon>Fungi</taxon>
        <taxon>Dikarya</taxon>
        <taxon>Basidiomycota</taxon>
        <taxon>Agaricomycotina</taxon>
        <taxon>Agaricomycetes</taxon>
        <taxon>Agaricomycetidae</taxon>
        <taxon>Agaricales</taxon>
        <taxon>Marasmiineae</taxon>
        <taxon>Physalacriaceae</taxon>
        <taxon>Armillaria</taxon>
    </lineage>
</organism>
<reference evidence="2" key="1">
    <citation type="submission" date="2023-06" db="EMBL/GenBank/DDBJ databases">
        <authorList>
            <consortium name="Lawrence Berkeley National Laboratory"/>
            <person name="Ahrendt S."/>
            <person name="Sahu N."/>
            <person name="Indic B."/>
            <person name="Wong-Bajracharya J."/>
            <person name="Merenyi Z."/>
            <person name="Ke H.-M."/>
            <person name="Monk M."/>
            <person name="Kocsube S."/>
            <person name="Drula E."/>
            <person name="Lipzen A."/>
            <person name="Balint B."/>
            <person name="Henrissat B."/>
            <person name="Andreopoulos B."/>
            <person name="Martin F.M."/>
            <person name="Harder C.B."/>
            <person name="Rigling D."/>
            <person name="Ford K.L."/>
            <person name="Foster G.D."/>
            <person name="Pangilinan J."/>
            <person name="Papanicolaou A."/>
            <person name="Barry K."/>
            <person name="LaButti K."/>
            <person name="Viragh M."/>
            <person name="Koriabine M."/>
            <person name="Yan M."/>
            <person name="Riley R."/>
            <person name="Champramary S."/>
            <person name="Plett K.L."/>
            <person name="Tsai I.J."/>
            <person name="Slot J."/>
            <person name="Sipos G."/>
            <person name="Plett J."/>
            <person name="Nagy L.G."/>
            <person name="Grigoriev I.V."/>
        </authorList>
    </citation>
    <scope>NUCLEOTIDE SEQUENCE</scope>
    <source>
        <strain evidence="2">ICMP 16352</strain>
    </source>
</reference>
<dbReference type="EMBL" id="JAUEPR010000001">
    <property type="protein sequence ID" value="KAK0490806.1"/>
    <property type="molecule type" value="Genomic_DNA"/>
</dbReference>
<dbReference type="AlphaFoldDB" id="A0AA39PW30"/>
<protein>
    <submittedName>
        <fullName evidence="2">Uncharacterized protein</fullName>
    </submittedName>
</protein>
<accession>A0AA39PW30</accession>
<name>A0AA39PW30_9AGAR</name>
<gene>
    <name evidence="2" type="ORF">IW261DRAFT_1434192</name>
</gene>
<keyword evidence="3" id="KW-1185">Reference proteome</keyword>
<evidence type="ECO:0000313" key="3">
    <source>
        <dbReference type="Proteomes" id="UP001175227"/>
    </source>
</evidence>